<reference evidence="10" key="2">
    <citation type="submission" date="2018-05" db="EMBL/GenBank/DDBJ databases">
        <title>OpunRS2 (Oryza punctata Reference Sequence Version 2).</title>
        <authorList>
            <person name="Zhang J."/>
            <person name="Kudrna D."/>
            <person name="Lee S."/>
            <person name="Talag J."/>
            <person name="Welchert J."/>
            <person name="Wing R.A."/>
        </authorList>
    </citation>
    <scope>NUCLEOTIDE SEQUENCE [LARGE SCALE GENOMIC DNA]</scope>
</reference>
<evidence type="ECO:0000313" key="11">
    <source>
        <dbReference type="Proteomes" id="UP000026962"/>
    </source>
</evidence>
<name>A0A0E0KGQ4_ORYPU</name>
<evidence type="ECO:0000256" key="2">
    <source>
        <dbReference type="ARBA" id="ARBA00005234"/>
    </source>
</evidence>
<dbReference type="PANTHER" id="PTHR22536:SF2">
    <property type="entry name" value="EXPRESSED PROTEIN"/>
    <property type="match status" value="1"/>
</dbReference>
<protein>
    <recommendedName>
        <fullName evidence="9">Ubiquitin-like protease family profile domain-containing protein</fullName>
    </recommendedName>
</protein>
<proteinExistence type="inferred from homology"/>
<dbReference type="PROSITE" id="PS50600">
    <property type="entry name" value="ULP_PROTEASE"/>
    <property type="match status" value="1"/>
</dbReference>
<dbReference type="GO" id="GO:0016592">
    <property type="term" value="C:mediator complex"/>
    <property type="evidence" value="ECO:0007669"/>
    <property type="project" value="InterPro"/>
</dbReference>
<dbReference type="Pfam" id="PF02902">
    <property type="entry name" value="Peptidase_C48"/>
    <property type="match status" value="1"/>
</dbReference>
<evidence type="ECO:0000259" key="9">
    <source>
        <dbReference type="PROSITE" id="PS50600"/>
    </source>
</evidence>
<keyword evidence="6" id="KW-0804">Transcription</keyword>
<dbReference type="GO" id="GO:0003712">
    <property type="term" value="F:transcription coregulator activity"/>
    <property type="evidence" value="ECO:0007669"/>
    <property type="project" value="InterPro"/>
</dbReference>
<dbReference type="Gramene" id="OPUNC03G24890.1">
    <property type="protein sequence ID" value="OPUNC03G24890.1"/>
    <property type="gene ID" value="OPUNC03G24890"/>
</dbReference>
<evidence type="ECO:0000256" key="6">
    <source>
        <dbReference type="ARBA" id="ARBA00023163"/>
    </source>
</evidence>
<evidence type="ECO:0000256" key="5">
    <source>
        <dbReference type="ARBA" id="ARBA00023015"/>
    </source>
</evidence>
<keyword evidence="5" id="KW-0805">Transcription regulation</keyword>
<feature type="domain" description="Ubiquitin-like protease family profile" evidence="9">
    <location>
        <begin position="32"/>
        <end position="579"/>
    </location>
</feature>
<feature type="compositionally biased region" description="Basic residues" evidence="8">
    <location>
        <begin position="480"/>
        <end position="496"/>
    </location>
</feature>
<dbReference type="Proteomes" id="UP000026962">
    <property type="component" value="Chromosome 3"/>
</dbReference>
<dbReference type="GO" id="GO:0045944">
    <property type="term" value="P:positive regulation of transcription by RNA polymerase II"/>
    <property type="evidence" value="ECO:0007669"/>
    <property type="project" value="TreeGrafter"/>
</dbReference>
<evidence type="ECO:0000313" key="10">
    <source>
        <dbReference type="EnsemblPlants" id="OPUNC03G24890.2"/>
    </source>
</evidence>
<dbReference type="Gramene" id="OPUNC03G24890.2">
    <property type="protein sequence ID" value="OPUNC03G24890.2"/>
    <property type="gene ID" value="OPUNC03G24890"/>
</dbReference>
<dbReference type="EnsemblPlants" id="OPUNC03G24890.2">
    <property type="protein sequence ID" value="OPUNC03G24890.2"/>
    <property type="gene ID" value="OPUNC03G24890"/>
</dbReference>
<accession>A0A0E0KGQ4</accession>
<evidence type="ECO:0000256" key="4">
    <source>
        <dbReference type="ARBA" id="ARBA00022801"/>
    </source>
</evidence>
<evidence type="ECO:0000256" key="1">
    <source>
        <dbReference type="ARBA" id="ARBA00004123"/>
    </source>
</evidence>
<dbReference type="InterPro" id="IPR019403">
    <property type="entry name" value="Mediator_Med19_met"/>
</dbReference>
<feature type="compositionally biased region" description="Basic residues" evidence="8">
    <location>
        <begin position="504"/>
        <end position="514"/>
    </location>
</feature>
<dbReference type="Gene3D" id="3.40.395.10">
    <property type="entry name" value="Adenoviral Proteinase, Chain A"/>
    <property type="match status" value="1"/>
</dbReference>
<dbReference type="GO" id="GO:0008234">
    <property type="term" value="F:cysteine-type peptidase activity"/>
    <property type="evidence" value="ECO:0007669"/>
    <property type="project" value="InterPro"/>
</dbReference>
<dbReference type="EnsemblPlants" id="OPUNC03G24890.1">
    <property type="protein sequence ID" value="OPUNC03G24890.1"/>
    <property type="gene ID" value="OPUNC03G24890"/>
</dbReference>
<keyword evidence="7" id="KW-0539">Nucleus</keyword>
<dbReference type="GO" id="GO:0006508">
    <property type="term" value="P:proteolysis"/>
    <property type="evidence" value="ECO:0007669"/>
    <property type="project" value="UniProtKB-KW"/>
</dbReference>
<dbReference type="eggNOG" id="ENOG502R8JR">
    <property type="taxonomic scope" value="Eukaryota"/>
</dbReference>
<evidence type="ECO:0000256" key="8">
    <source>
        <dbReference type="SAM" id="MobiDB-lite"/>
    </source>
</evidence>
<organism evidence="10">
    <name type="scientific">Oryza punctata</name>
    <name type="common">Red rice</name>
    <dbReference type="NCBI Taxonomy" id="4537"/>
    <lineage>
        <taxon>Eukaryota</taxon>
        <taxon>Viridiplantae</taxon>
        <taxon>Streptophyta</taxon>
        <taxon>Embryophyta</taxon>
        <taxon>Tracheophyta</taxon>
        <taxon>Spermatophyta</taxon>
        <taxon>Magnoliopsida</taxon>
        <taxon>Liliopsida</taxon>
        <taxon>Poales</taxon>
        <taxon>Poaceae</taxon>
        <taxon>BOP clade</taxon>
        <taxon>Oryzoideae</taxon>
        <taxon>Oryzeae</taxon>
        <taxon>Oryzinae</taxon>
        <taxon>Oryza</taxon>
    </lineage>
</organism>
<dbReference type="InterPro" id="IPR003653">
    <property type="entry name" value="Peptidase_C48_C"/>
</dbReference>
<keyword evidence="4" id="KW-0378">Hydrolase</keyword>
<keyword evidence="11" id="KW-1185">Reference proteome</keyword>
<dbReference type="HOGENOM" id="CLU_471257_0_0_1"/>
<comment type="subcellular location">
    <subcellularLocation>
        <location evidence="1">Nucleus</location>
    </subcellularLocation>
</comment>
<dbReference type="AlphaFoldDB" id="A0A0E0KGQ4"/>
<dbReference type="InterPro" id="IPR038765">
    <property type="entry name" value="Papain-like_cys_pep_sf"/>
</dbReference>
<feature type="region of interest" description="Disordered" evidence="8">
    <location>
        <begin position="463"/>
        <end position="579"/>
    </location>
</feature>
<feature type="compositionally biased region" description="Basic and acidic residues" evidence="8">
    <location>
        <begin position="515"/>
        <end position="547"/>
    </location>
</feature>
<dbReference type="STRING" id="4537.A0A0E0KGQ4"/>
<sequence length="579" mass="67063">MPNYVVPSKLIRSTIGQTYDYLSQDLIAQTTIEVSAEDYTLVNVGDFYVKKLHLSCLLTGDDFLNDDVVSAYIHCIKEQAKTDEKVYYEKPFLIAMLKRDGVYRIDEDSDNFITKIVKNYLFHELIFLPISSGNVHWYVAVVNPKKQEIQVLDSLGRDFDRVDLHKVEDMKLFRYKLANILLCWKTNMATETSDVVEVEDTDNSDDIEILGSRQRDNNSRWDMKESKTTAGFGVSPMFHKKIDLVESVSGWSEIHYKVAQCKSILIPVRVAGSFILVILDQESRTLYVLDPNPLNPAYKNNLNMRYTIKLLEITKYFSKAMHVACPGSRWTEDINLWRHLIVTNPVFDRWTWICTLRISGFNRMGSDGNFGKGPQELTGAVDLISRYKLLNHHSFFCKKPLPLAISDTNYLHNVVGDTEIRKGEGMELDQLFQDAYLREKTSYIQPFDMETLGQAFQLRETAPVDLPSAEKGTPTISGKSKIKSKDKVKKHKRHKEKDKDKYKDQKKHKHRHKDRSKDKDKDKDKDKEKEKEKKKEKSVHHDSGADRSKKHHEKKRKQEGVDDLASGHNPKKIQKRKNQ</sequence>
<comment type="similarity">
    <text evidence="2">Belongs to the peptidase C48 family.</text>
</comment>
<dbReference type="PANTHER" id="PTHR22536">
    <property type="entry name" value="LUNG CANCER METASTASIS-RELATED LCMR1 PROTEIN"/>
    <property type="match status" value="1"/>
</dbReference>
<reference evidence="10" key="1">
    <citation type="submission" date="2015-04" db="UniProtKB">
        <authorList>
            <consortium name="EnsemblPlants"/>
        </authorList>
    </citation>
    <scope>IDENTIFICATION</scope>
</reference>
<feature type="compositionally biased region" description="Basic residues" evidence="8">
    <location>
        <begin position="548"/>
        <end position="557"/>
    </location>
</feature>
<evidence type="ECO:0000256" key="7">
    <source>
        <dbReference type="ARBA" id="ARBA00023242"/>
    </source>
</evidence>
<dbReference type="SUPFAM" id="SSF54001">
    <property type="entry name" value="Cysteine proteinases"/>
    <property type="match status" value="1"/>
</dbReference>
<keyword evidence="3" id="KW-0645">Protease</keyword>
<evidence type="ECO:0000256" key="3">
    <source>
        <dbReference type="ARBA" id="ARBA00022670"/>
    </source>
</evidence>
<feature type="compositionally biased region" description="Basic residues" evidence="8">
    <location>
        <begin position="569"/>
        <end position="579"/>
    </location>
</feature>